<sequence>MMAYRAQVVVSAPNGSAVRHNNRHFCALNAIGPPLLTASSNSSKRVTTVFRHRNYLKIAKSLFKITFGLQKERAFVRRGLGTGRINAIQELVTSDEYRHVPTGTLARIGSTKPGPAWAKVQSGENSRTKVQNVVKHSVADILTAHSGRKSAQW</sequence>
<accession>A0A517YAP4</accession>
<dbReference type="AlphaFoldDB" id="A0A517YAP4"/>
<protein>
    <submittedName>
        <fullName evidence="1">Uncharacterized protein</fullName>
    </submittedName>
</protein>
<dbReference type="Proteomes" id="UP000315017">
    <property type="component" value="Chromosome"/>
</dbReference>
<proteinExistence type="predicted"/>
<evidence type="ECO:0000313" key="1">
    <source>
        <dbReference type="EMBL" id="QDU27222.1"/>
    </source>
</evidence>
<evidence type="ECO:0000313" key="2">
    <source>
        <dbReference type="Proteomes" id="UP000315017"/>
    </source>
</evidence>
<dbReference type="KEGG" id="aagg:ETAA8_23080"/>
<dbReference type="EMBL" id="CP036274">
    <property type="protein sequence ID" value="QDU27222.1"/>
    <property type="molecule type" value="Genomic_DNA"/>
</dbReference>
<organism evidence="1 2">
    <name type="scientific">Anatilimnocola aggregata</name>
    <dbReference type="NCBI Taxonomy" id="2528021"/>
    <lineage>
        <taxon>Bacteria</taxon>
        <taxon>Pseudomonadati</taxon>
        <taxon>Planctomycetota</taxon>
        <taxon>Planctomycetia</taxon>
        <taxon>Pirellulales</taxon>
        <taxon>Pirellulaceae</taxon>
        <taxon>Anatilimnocola</taxon>
    </lineage>
</organism>
<name>A0A517YAP4_9BACT</name>
<gene>
    <name evidence="1" type="ORF">ETAA8_23080</name>
</gene>
<reference evidence="1 2" key="1">
    <citation type="submission" date="2019-02" db="EMBL/GenBank/DDBJ databases">
        <title>Deep-cultivation of Planctomycetes and their phenomic and genomic characterization uncovers novel biology.</title>
        <authorList>
            <person name="Wiegand S."/>
            <person name="Jogler M."/>
            <person name="Boedeker C."/>
            <person name="Pinto D."/>
            <person name="Vollmers J."/>
            <person name="Rivas-Marin E."/>
            <person name="Kohn T."/>
            <person name="Peeters S.H."/>
            <person name="Heuer A."/>
            <person name="Rast P."/>
            <person name="Oberbeckmann S."/>
            <person name="Bunk B."/>
            <person name="Jeske O."/>
            <person name="Meyerdierks A."/>
            <person name="Storesund J.E."/>
            <person name="Kallscheuer N."/>
            <person name="Luecker S."/>
            <person name="Lage O.M."/>
            <person name="Pohl T."/>
            <person name="Merkel B.J."/>
            <person name="Hornburger P."/>
            <person name="Mueller R.-W."/>
            <person name="Bruemmer F."/>
            <person name="Labrenz M."/>
            <person name="Spormann A.M."/>
            <person name="Op den Camp H."/>
            <person name="Overmann J."/>
            <person name="Amann R."/>
            <person name="Jetten M.S.M."/>
            <person name="Mascher T."/>
            <person name="Medema M.H."/>
            <person name="Devos D.P."/>
            <person name="Kaster A.-K."/>
            <person name="Ovreas L."/>
            <person name="Rohde M."/>
            <person name="Galperin M.Y."/>
            <person name="Jogler C."/>
        </authorList>
    </citation>
    <scope>NUCLEOTIDE SEQUENCE [LARGE SCALE GENOMIC DNA]</scope>
    <source>
        <strain evidence="1 2">ETA_A8</strain>
    </source>
</reference>
<keyword evidence="2" id="KW-1185">Reference proteome</keyword>